<name>A0A1A8XNJ8_9PROT</name>
<feature type="domain" description="TIR" evidence="1">
    <location>
        <begin position="311"/>
        <end position="425"/>
    </location>
</feature>
<dbReference type="AlphaFoldDB" id="A0A1A8XNJ8"/>
<proteinExistence type="predicted"/>
<accession>A0A1A8XNJ8</accession>
<evidence type="ECO:0000313" key="3">
    <source>
        <dbReference type="Proteomes" id="UP000199169"/>
    </source>
</evidence>
<evidence type="ECO:0000313" key="2">
    <source>
        <dbReference type="EMBL" id="SBT05997.1"/>
    </source>
</evidence>
<dbReference type="EMBL" id="FLQX01000104">
    <property type="protein sequence ID" value="SBT05997.1"/>
    <property type="molecule type" value="Genomic_DNA"/>
</dbReference>
<sequence>MGALTTRMQKSLLDRVETLRTDDSLWQDFASAWAGEGGKAFADPEALCADCLQQDPLDLLQRILNVAPKLGNVAAATPARTNRLREVAIGLCLLACERYIRDECTAIGAVAASDGMLIGASHHLAAAVIAAVWCEKGVKLRFDPQAREAAAVNVLPQHVAPLEYGFQGDRDCARAELLAVVNAAMADLAVFDRPLRLAEIRKRGLPSDRVLKRALDQYEEDQGTRLMFGLQTRDPHPMDDPALRSEFATQFGVPTFFYDAATCGRLQDAEADAWKGLQADLLHYLENLFQLIYPLQEAKSMLALEDMHFQVALSFAGEHRPYVREVALLLTQELTKEAVFYDYHFKSQTAVPDADLVLQRIYHDQSDLVVVFLGGNYQGKEWCGLEWRAVRDLIKKRDGKRIMFFRFDDKPVDGVFSLDLAIDCGEHSPAEAAKLISERLQVTPRKP</sequence>
<dbReference type="InterPro" id="IPR035897">
    <property type="entry name" value="Toll_tir_struct_dom_sf"/>
</dbReference>
<gene>
    <name evidence="2" type="ORF">ACCAA_290015</name>
</gene>
<dbReference type="SUPFAM" id="SSF52200">
    <property type="entry name" value="Toll/Interleukin receptor TIR domain"/>
    <property type="match status" value="1"/>
</dbReference>
<dbReference type="Proteomes" id="UP000199169">
    <property type="component" value="Unassembled WGS sequence"/>
</dbReference>
<dbReference type="Pfam" id="PF13676">
    <property type="entry name" value="TIR_2"/>
    <property type="match status" value="1"/>
</dbReference>
<dbReference type="GO" id="GO:0007165">
    <property type="term" value="P:signal transduction"/>
    <property type="evidence" value="ECO:0007669"/>
    <property type="project" value="InterPro"/>
</dbReference>
<dbReference type="Gene3D" id="3.40.50.10140">
    <property type="entry name" value="Toll/interleukin-1 receptor homology (TIR) domain"/>
    <property type="match status" value="1"/>
</dbReference>
<protein>
    <recommendedName>
        <fullName evidence="1">TIR domain-containing protein</fullName>
    </recommendedName>
</protein>
<organism evidence="2 3">
    <name type="scientific">Candidatus Accumulibacter aalborgensis</name>
    <dbReference type="NCBI Taxonomy" id="1860102"/>
    <lineage>
        <taxon>Bacteria</taxon>
        <taxon>Pseudomonadati</taxon>
        <taxon>Pseudomonadota</taxon>
        <taxon>Betaproteobacteria</taxon>
        <taxon>Candidatus Accumulibacter</taxon>
    </lineage>
</organism>
<keyword evidence="3" id="KW-1185">Reference proteome</keyword>
<reference evidence="2 3" key="1">
    <citation type="submission" date="2016-06" db="EMBL/GenBank/DDBJ databases">
        <authorList>
            <person name="Kjaerup R.B."/>
            <person name="Dalgaard T.S."/>
            <person name="Juul-Madsen H.R."/>
        </authorList>
    </citation>
    <scope>NUCLEOTIDE SEQUENCE [LARGE SCALE GENOMIC DNA]</scope>
    <source>
        <strain evidence="2">3</strain>
    </source>
</reference>
<dbReference type="InterPro" id="IPR000157">
    <property type="entry name" value="TIR_dom"/>
</dbReference>
<dbReference type="STRING" id="1860102.ACCAA_290015"/>
<evidence type="ECO:0000259" key="1">
    <source>
        <dbReference type="Pfam" id="PF13676"/>
    </source>
</evidence>